<accession>A0ACC0R2Z5</accession>
<name>A0ACC0R2Z5_9HYPO</name>
<proteinExistence type="predicted"/>
<comment type="caution">
    <text evidence="1">The sequence shown here is derived from an EMBL/GenBank/DDBJ whole genome shotgun (WGS) entry which is preliminary data.</text>
</comment>
<evidence type="ECO:0000313" key="1">
    <source>
        <dbReference type="EMBL" id="KAI8674579.1"/>
    </source>
</evidence>
<dbReference type="Proteomes" id="UP001065298">
    <property type="component" value="Chromosome 3"/>
</dbReference>
<protein>
    <submittedName>
        <fullName evidence="1">NYN domain-containing protein</fullName>
    </submittedName>
</protein>
<dbReference type="EMBL" id="CM046505">
    <property type="protein sequence ID" value="KAI8674579.1"/>
    <property type="molecule type" value="Genomic_DNA"/>
</dbReference>
<sequence>MTVKWQQPARGLSVPAARNQTSPPNSDTSEQERKIYIYIDHSNFWIEPYNRSGYQWRYDIASFRSLLIRLAAKTGNMDRRNVQAEVNVYGYVPDCLKPIWKSQGARIHELRKSFAADLQKGIEREHGEKEVDTSLVAHSVRKAVEAWYDEDPEAKSVFVIVSGDRDMRPAMEQIIECEHHVHVWAWNDTMSKVYEYLGRDQSLVTLHRLDDYKHRFVHY</sequence>
<organism evidence="1 2">
    <name type="scientific">Fusarium keratoplasticum</name>
    <dbReference type="NCBI Taxonomy" id="1328300"/>
    <lineage>
        <taxon>Eukaryota</taxon>
        <taxon>Fungi</taxon>
        <taxon>Dikarya</taxon>
        <taxon>Ascomycota</taxon>
        <taxon>Pezizomycotina</taxon>
        <taxon>Sordariomycetes</taxon>
        <taxon>Hypocreomycetidae</taxon>
        <taxon>Hypocreales</taxon>
        <taxon>Nectriaceae</taxon>
        <taxon>Fusarium</taxon>
        <taxon>Fusarium solani species complex</taxon>
    </lineage>
</organism>
<gene>
    <name evidence="1" type="ORF">NCS57_00356100</name>
</gene>
<keyword evidence="2" id="KW-1185">Reference proteome</keyword>
<reference evidence="1" key="1">
    <citation type="submission" date="2022-06" db="EMBL/GenBank/DDBJ databases">
        <title>Fusarium solani species complex genomes reveal bases of compartmentalisation and animal pathogenesis.</title>
        <authorList>
            <person name="Tsai I.J."/>
        </authorList>
    </citation>
    <scope>NUCLEOTIDE SEQUENCE</scope>
    <source>
        <strain evidence="1">Fu6.1</strain>
    </source>
</reference>
<evidence type="ECO:0000313" key="2">
    <source>
        <dbReference type="Proteomes" id="UP001065298"/>
    </source>
</evidence>